<dbReference type="AlphaFoldDB" id="G0NK57"/>
<evidence type="ECO:0000313" key="2">
    <source>
        <dbReference type="EMBL" id="EGT32848.1"/>
    </source>
</evidence>
<evidence type="ECO:0008006" key="4">
    <source>
        <dbReference type="Google" id="ProtNLM"/>
    </source>
</evidence>
<dbReference type="eggNOG" id="KOG0504">
    <property type="taxonomic scope" value="Eukaryota"/>
</dbReference>
<dbReference type="Gene3D" id="3.80.10.10">
    <property type="entry name" value="Ribonuclease Inhibitor"/>
    <property type="match status" value="1"/>
</dbReference>
<dbReference type="InParanoid" id="G0NK57"/>
<feature type="transmembrane region" description="Helical" evidence="1">
    <location>
        <begin position="86"/>
        <end position="106"/>
    </location>
</feature>
<evidence type="ECO:0000313" key="3">
    <source>
        <dbReference type="Proteomes" id="UP000008068"/>
    </source>
</evidence>
<proteinExistence type="predicted"/>
<name>G0NK57_CAEBE</name>
<gene>
    <name evidence="2" type="ORF">CAEBREN_30787</name>
</gene>
<dbReference type="SUPFAM" id="SSF52047">
    <property type="entry name" value="RNI-like"/>
    <property type="match status" value="1"/>
</dbReference>
<dbReference type="InterPro" id="IPR032675">
    <property type="entry name" value="LRR_dom_sf"/>
</dbReference>
<evidence type="ECO:0000256" key="1">
    <source>
        <dbReference type="SAM" id="Phobius"/>
    </source>
</evidence>
<keyword evidence="1" id="KW-0472">Membrane</keyword>
<accession>G0NK57</accession>
<protein>
    <recommendedName>
        <fullName evidence="4">DUF38 domain-containing protein</fullName>
    </recommendedName>
</protein>
<keyword evidence="3" id="KW-1185">Reference proteome</keyword>
<dbReference type="EMBL" id="GL379898">
    <property type="protein sequence ID" value="EGT32848.1"/>
    <property type="molecule type" value="Genomic_DNA"/>
</dbReference>
<reference evidence="3" key="1">
    <citation type="submission" date="2011-07" db="EMBL/GenBank/DDBJ databases">
        <authorList>
            <consortium name="Caenorhabditis brenneri Sequencing and Analysis Consortium"/>
            <person name="Wilson R.K."/>
        </authorList>
    </citation>
    <scope>NUCLEOTIDE SEQUENCE [LARGE SCALE GENOMIC DNA]</scope>
    <source>
        <strain evidence="3">PB2801</strain>
    </source>
</reference>
<dbReference type="OrthoDB" id="5860255at2759"/>
<dbReference type="HOGENOM" id="CLU_1215765_0_0_1"/>
<sequence>MNYPIDEVTNRLKQLSTEKQLDLSALFLDSHEISEVIKTFQKSEIPQNSRICLDFCEISIEDESNLQCLIDECSDLRIMNTKSNTGFSGVFEVITGIMKLFFFFIFQKMKNPLMKLEMIGIDFRDESQIIKILKSCPNLKNLKISGIRISTSSIMDSVFPSAIHSLKHLVKLDLSFNASWISDQIWLRTLKELDKLEELTMNETKSDVQFESDWLPNLSSFYARGSDLHWDSIFELLSVLERITMIDIRYSTVDSTLPQELKAGKPMIEVLY</sequence>
<dbReference type="STRING" id="135651.G0NK57"/>
<dbReference type="Proteomes" id="UP000008068">
    <property type="component" value="Unassembled WGS sequence"/>
</dbReference>
<organism evidence="3">
    <name type="scientific">Caenorhabditis brenneri</name>
    <name type="common">Nematode worm</name>
    <dbReference type="NCBI Taxonomy" id="135651"/>
    <lineage>
        <taxon>Eukaryota</taxon>
        <taxon>Metazoa</taxon>
        <taxon>Ecdysozoa</taxon>
        <taxon>Nematoda</taxon>
        <taxon>Chromadorea</taxon>
        <taxon>Rhabditida</taxon>
        <taxon>Rhabditina</taxon>
        <taxon>Rhabditomorpha</taxon>
        <taxon>Rhabditoidea</taxon>
        <taxon>Rhabditidae</taxon>
        <taxon>Peloderinae</taxon>
        <taxon>Caenorhabditis</taxon>
    </lineage>
</organism>
<keyword evidence="1" id="KW-1133">Transmembrane helix</keyword>
<keyword evidence="1" id="KW-0812">Transmembrane</keyword>